<dbReference type="Proteomes" id="UP000828390">
    <property type="component" value="Unassembled WGS sequence"/>
</dbReference>
<evidence type="ECO:0000256" key="1">
    <source>
        <dbReference type="SAM" id="MobiDB-lite"/>
    </source>
</evidence>
<name>A0A9D4MY73_DREPO</name>
<comment type="caution">
    <text evidence="2">The sequence shown here is derived from an EMBL/GenBank/DDBJ whole genome shotgun (WGS) entry which is preliminary data.</text>
</comment>
<proteinExistence type="predicted"/>
<reference evidence="2" key="1">
    <citation type="journal article" date="2019" name="bioRxiv">
        <title>The Genome of the Zebra Mussel, Dreissena polymorpha: A Resource for Invasive Species Research.</title>
        <authorList>
            <person name="McCartney M.A."/>
            <person name="Auch B."/>
            <person name="Kono T."/>
            <person name="Mallez S."/>
            <person name="Zhang Y."/>
            <person name="Obille A."/>
            <person name="Becker A."/>
            <person name="Abrahante J.E."/>
            <person name="Garbe J."/>
            <person name="Badalamenti J.P."/>
            <person name="Herman A."/>
            <person name="Mangelson H."/>
            <person name="Liachko I."/>
            <person name="Sullivan S."/>
            <person name="Sone E.D."/>
            <person name="Koren S."/>
            <person name="Silverstein K.A.T."/>
            <person name="Beckman K.B."/>
            <person name="Gohl D.M."/>
        </authorList>
    </citation>
    <scope>NUCLEOTIDE SEQUENCE</scope>
    <source>
        <strain evidence="2">Duluth1</strain>
        <tissue evidence="2">Whole animal</tissue>
    </source>
</reference>
<evidence type="ECO:0000313" key="2">
    <source>
        <dbReference type="EMBL" id="KAH3885515.1"/>
    </source>
</evidence>
<evidence type="ECO:0000313" key="3">
    <source>
        <dbReference type="Proteomes" id="UP000828390"/>
    </source>
</evidence>
<dbReference type="AlphaFoldDB" id="A0A9D4MY73"/>
<sequence>MGLIPYAPIIHTAHSACASFNHNTIPTHDTYMRPADPDTIMTSLKNGKVLSSPYGDQQLYRDIILRLGGMHFLMSFVWSSIFAGDGKDLREISSANLVDTDEQNKEEKRGRNNKAKDKASIRKKQTECNVSTKFSEHYDWNNCINVY</sequence>
<feature type="compositionally biased region" description="Basic and acidic residues" evidence="1">
    <location>
        <begin position="102"/>
        <end position="120"/>
    </location>
</feature>
<accession>A0A9D4MY73</accession>
<gene>
    <name evidence="2" type="ORF">DPMN_009510</name>
</gene>
<organism evidence="2 3">
    <name type="scientific">Dreissena polymorpha</name>
    <name type="common">Zebra mussel</name>
    <name type="synonym">Mytilus polymorpha</name>
    <dbReference type="NCBI Taxonomy" id="45954"/>
    <lineage>
        <taxon>Eukaryota</taxon>
        <taxon>Metazoa</taxon>
        <taxon>Spiralia</taxon>
        <taxon>Lophotrochozoa</taxon>
        <taxon>Mollusca</taxon>
        <taxon>Bivalvia</taxon>
        <taxon>Autobranchia</taxon>
        <taxon>Heteroconchia</taxon>
        <taxon>Euheterodonta</taxon>
        <taxon>Imparidentia</taxon>
        <taxon>Neoheterodontei</taxon>
        <taxon>Myida</taxon>
        <taxon>Dreissenoidea</taxon>
        <taxon>Dreissenidae</taxon>
        <taxon>Dreissena</taxon>
    </lineage>
</organism>
<protein>
    <submittedName>
        <fullName evidence="2">Uncharacterized protein</fullName>
    </submittedName>
</protein>
<dbReference type="EMBL" id="JAIWYP010000001">
    <property type="protein sequence ID" value="KAH3885515.1"/>
    <property type="molecule type" value="Genomic_DNA"/>
</dbReference>
<feature type="region of interest" description="Disordered" evidence="1">
    <location>
        <begin position="101"/>
        <end position="120"/>
    </location>
</feature>
<reference evidence="2" key="2">
    <citation type="submission" date="2020-11" db="EMBL/GenBank/DDBJ databases">
        <authorList>
            <person name="McCartney M.A."/>
            <person name="Auch B."/>
            <person name="Kono T."/>
            <person name="Mallez S."/>
            <person name="Becker A."/>
            <person name="Gohl D.M."/>
            <person name="Silverstein K.A.T."/>
            <person name="Koren S."/>
            <person name="Bechman K.B."/>
            <person name="Herman A."/>
            <person name="Abrahante J.E."/>
            <person name="Garbe J."/>
        </authorList>
    </citation>
    <scope>NUCLEOTIDE SEQUENCE</scope>
    <source>
        <strain evidence="2">Duluth1</strain>
        <tissue evidence="2">Whole animal</tissue>
    </source>
</reference>
<keyword evidence="3" id="KW-1185">Reference proteome</keyword>